<reference evidence="2 3" key="1">
    <citation type="submission" date="2018-01" db="EMBL/GenBank/DDBJ databases">
        <title>Deinococcus koreensis sp. nov., a radiation-resistant bacterium isolated from river water.</title>
        <authorList>
            <person name="Choi A."/>
        </authorList>
    </citation>
    <scope>NUCLEOTIDE SEQUENCE [LARGE SCALE GENOMIC DNA]</scope>
    <source>
        <strain evidence="2 3">SJW1-2</strain>
    </source>
</reference>
<dbReference type="OrthoDB" id="72185at2"/>
<evidence type="ECO:0000256" key="1">
    <source>
        <dbReference type="SAM" id="MobiDB-lite"/>
    </source>
</evidence>
<protein>
    <submittedName>
        <fullName evidence="2">Uncharacterized protein</fullName>
    </submittedName>
</protein>
<dbReference type="RefSeq" id="WP_103314055.1">
    <property type="nucleotide sequence ID" value="NZ_PPPD01000003.1"/>
</dbReference>
<dbReference type="Proteomes" id="UP000236379">
    <property type="component" value="Unassembled WGS sequence"/>
</dbReference>
<accession>A0A2K3USL6</accession>
<dbReference type="EMBL" id="PPPD01000003">
    <property type="protein sequence ID" value="PNY79541.1"/>
    <property type="molecule type" value="Genomic_DNA"/>
</dbReference>
<sequence>MSTDPSAVPAPMTETSETLTSDNPVYQPPADAESSDELDASLDGTSAAHYGANDPALYEDMAPDKD</sequence>
<proteinExistence type="predicted"/>
<evidence type="ECO:0000313" key="3">
    <source>
        <dbReference type="Proteomes" id="UP000236379"/>
    </source>
</evidence>
<comment type="caution">
    <text evidence="2">The sequence shown here is derived from an EMBL/GenBank/DDBJ whole genome shotgun (WGS) entry which is preliminary data.</text>
</comment>
<evidence type="ECO:0000313" key="2">
    <source>
        <dbReference type="EMBL" id="PNY79541.1"/>
    </source>
</evidence>
<organism evidence="2 3">
    <name type="scientific">Deinococcus koreensis</name>
    <dbReference type="NCBI Taxonomy" id="2054903"/>
    <lineage>
        <taxon>Bacteria</taxon>
        <taxon>Thermotogati</taxon>
        <taxon>Deinococcota</taxon>
        <taxon>Deinococci</taxon>
        <taxon>Deinococcales</taxon>
        <taxon>Deinococcaceae</taxon>
        <taxon>Deinococcus</taxon>
    </lineage>
</organism>
<keyword evidence="3" id="KW-1185">Reference proteome</keyword>
<name>A0A2K3USL6_9DEIO</name>
<dbReference type="AlphaFoldDB" id="A0A2K3USL6"/>
<gene>
    <name evidence="2" type="ORF">CVO96_19130</name>
</gene>
<feature type="compositionally biased region" description="Polar residues" evidence="1">
    <location>
        <begin position="13"/>
        <end position="24"/>
    </location>
</feature>
<feature type="region of interest" description="Disordered" evidence="1">
    <location>
        <begin position="1"/>
        <end position="66"/>
    </location>
</feature>